<dbReference type="PANTHER" id="PTHR34817:SF2">
    <property type="entry name" value="NUCLEOTIDYLTRANSFERASE"/>
    <property type="match status" value="1"/>
</dbReference>
<comment type="caution">
    <text evidence="1">The sequence shown here is derived from an EMBL/GenBank/DDBJ whole genome shotgun (WGS) entry which is preliminary data.</text>
</comment>
<dbReference type="AlphaFoldDB" id="A0A2T4ZCJ6"/>
<dbReference type="InterPro" id="IPR018775">
    <property type="entry name" value="RlaP"/>
</dbReference>
<protein>
    <recommendedName>
        <fullName evidence="3">Nucleotidyltransferase</fullName>
    </recommendedName>
</protein>
<dbReference type="Proteomes" id="UP000241639">
    <property type="component" value="Unassembled WGS sequence"/>
</dbReference>
<organism evidence="1 2">
    <name type="scientific">Desmospora activa DSM 45169</name>
    <dbReference type="NCBI Taxonomy" id="1121389"/>
    <lineage>
        <taxon>Bacteria</taxon>
        <taxon>Bacillati</taxon>
        <taxon>Bacillota</taxon>
        <taxon>Bacilli</taxon>
        <taxon>Bacillales</taxon>
        <taxon>Thermoactinomycetaceae</taxon>
        <taxon>Desmospora</taxon>
    </lineage>
</organism>
<reference evidence="1 2" key="1">
    <citation type="submission" date="2018-04" db="EMBL/GenBank/DDBJ databases">
        <title>Genomic Encyclopedia of Archaeal and Bacterial Type Strains, Phase II (KMG-II): from individual species to whole genera.</title>
        <authorList>
            <person name="Goeker M."/>
        </authorList>
    </citation>
    <scope>NUCLEOTIDE SEQUENCE [LARGE SCALE GENOMIC DNA]</scope>
    <source>
        <strain evidence="1 2">DSM 45169</strain>
    </source>
</reference>
<name>A0A2T4ZCJ6_9BACL</name>
<accession>A0A2T4ZCJ6</accession>
<evidence type="ECO:0008006" key="3">
    <source>
        <dbReference type="Google" id="ProtNLM"/>
    </source>
</evidence>
<dbReference type="EMBL" id="PZZP01000001">
    <property type="protein sequence ID" value="PTM59599.1"/>
    <property type="molecule type" value="Genomic_DNA"/>
</dbReference>
<proteinExistence type="predicted"/>
<dbReference type="PANTHER" id="PTHR34817">
    <property type="entry name" value="NUCLEOTIDYLTRANSFERASE"/>
    <property type="match status" value="1"/>
</dbReference>
<evidence type="ECO:0000313" key="2">
    <source>
        <dbReference type="Proteomes" id="UP000241639"/>
    </source>
</evidence>
<evidence type="ECO:0000313" key="1">
    <source>
        <dbReference type="EMBL" id="PTM59599.1"/>
    </source>
</evidence>
<keyword evidence="2" id="KW-1185">Reference proteome</keyword>
<gene>
    <name evidence="1" type="ORF">C8J48_2227</name>
</gene>
<dbReference type="Pfam" id="PF10127">
    <property type="entry name" value="RlaP"/>
    <property type="match status" value="1"/>
</dbReference>
<sequence length="256" mass="29886">MIKIKQQIVDALTRMENEEGVTILYAAESGSRAWGFASADSDYDVRFIYKRPVRDYVRLSVSRDVIERPIVDDLDVNGWDIVKALRLFRKSNPSLMEWLFSPIVYVERENFADQLRQWTKEHYSLHRLAHHYLNMAKGNYRTHLEGRAEIQLKKYLYVLRPLLCIQWVEQRESVPPTSMWKVMEGVDLQPKVSSSIVELINRKQQTGEMGQSPPQPVLEQFIQQEIERISGVVADIPDRNPSDLAIDNMIWRELGV</sequence>
<dbReference type="RefSeq" id="WP_107726708.1">
    <property type="nucleotide sequence ID" value="NZ_PZZP01000001.1"/>
</dbReference>